<dbReference type="EMBL" id="CAJVQB010004359">
    <property type="protein sequence ID" value="CAG8633644.1"/>
    <property type="molecule type" value="Genomic_DNA"/>
</dbReference>
<feature type="non-terminal residue" evidence="1">
    <location>
        <position position="1"/>
    </location>
</feature>
<comment type="caution">
    <text evidence="1">The sequence shown here is derived from an EMBL/GenBank/DDBJ whole genome shotgun (WGS) entry which is preliminary data.</text>
</comment>
<accession>A0ABN7UMJ3</accession>
<sequence length="236" mass="27426">TSCDQSIIQPTFNADYQSYNGSFASDIQMDDSSVIRFNLYFTSTEDSINLTRPVYMSVMDPGYGPNTVQYNSSISPYNEPFVQSIELKNIYHLSQNSVIVYINYIVRFFKKIRYMVSSSDFGPYLGIKPRYYPIPYVESIIEPITYKTNLSEDNWYASVAFTPATTIIEQEAEQRFNPWGYVQKKLIYNEGLIYTADTLVGSENFSSEERFLRLEALDMFLNDHVIDIPFDRNIKR</sequence>
<proteinExistence type="predicted"/>
<reference evidence="1 2" key="1">
    <citation type="submission" date="2021-06" db="EMBL/GenBank/DDBJ databases">
        <authorList>
            <person name="Kallberg Y."/>
            <person name="Tangrot J."/>
            <person name="Rosling A."/>
        </authorList>
    </citation>
    <scope>NUCLEOTIDE SEQUENCE [LARGE SCALE GENOMIC DNA]</scope>
    <source>
        <strain evidence="1 2">120-4 pot B 10/14</strain>
    </source>
</reference>
<protein>
    <submittedName>
        <fullName evidence="1">30590_t:CDS:1</fullName>
    </submittedName>
</protein>
<evidence type="ECO:0000313" key="1">
    <source>
        <dbReference type="EMBL" id="CAG8633644.1"/>
    </source>
</evidence>
<evidence type="ECO:0000313" key="2">
    <source>
        <dbReference type="Proteomes" id="UP000789901"/>
    </source>
</evidence>
<organism evidence="1 2">
    <name type="scientific">Gigaspora margarita</name>
    <dbReference type="NCBI Taxonomy" id="4874"/>
    <lineage>
        <taxon>Eukaryota</taxon>
        <taxon>Fungi</taxon>
        <taxon>Fungi incertae sedis</taxon>
        <taxon>Mucoromycota</taxon>
        <taxon>Glomeromycotina</taxon>
        <taxon>Glomeromycetes</taxon>
        <taxon>Diversisporales</taxon>
        <taxon>Gigasporaceae</taxon>
        <taxon>Gigaspora</taxon>
    </lineage>
</organism>
<keyword evidence="2" id="KW-1185">Reference proteome</keyword>
<name>A0ABN7UMJ3_GIGMA</name>
<dbReference type="Proteomes" id="UP000789901">
    <property type="component" value="Unassembled WGS sequence"/>
</dbReference>
<gene>
    <name evidence="1" type="ORF">GMARGA_LOCUS8466</name>
</gene>